<keyword evidence="2" id="KW-0949">S-adenosyl-L-methionine</keyword>
<dbReference type="PANTHER" id="PTHR47739:SF1">
    <property type="entry name" value="TRNA1(VAL) (ADENINE(37)-N6)-METHYLTRANSFERASE"/>
    <property type="match status" value="1"/>
</dbReference>
<evidence type="ECO:0000259" key="3">
    <source>
        <dbReference type="Pfam" id="PF05175"/>
    </source>
</evidence>
<evidence type="ECO:0000256" key="1">
    <source>
        <dbReference type="ARBA" id="ARBA00022603"/>
    </source>
</evidence>
<dbReference type="Gene3D" id="3.40.50.150">
    <property type="entry name" value="Vaccinia Virus protein VP39"/>
    <property type="match status" value="1"/>
</dbReference>
<evidence type="ECO:0000256" key="2">
    <source>
        <dbReference type="ARBA" id="ARBA00022691"/>
    </source>
</evidence>
<dbReference type="SUPFAM" id="SSF53335">
    <property type="entry name" value="S-adenosyl-L-methionine-dependent methyltransferases"/>
    <property type="match status" value="1"/>
</dbReference>
<evidence type="ECO:0000313" key="4">
    <source>
        <dbReference type="EMBL" id="RYC32049.1"/>
    </source>
</evidence>
<keyword evidence="5" id="KW-1185">Reference proteome</keyword>
<comment type="caution">
    <text evidence="4">The sequence shown here is derived from an EMBL/GenBank/DDBJ whole genome shotgun (WGS) entry which is preliminary data.</text>
</comment>
<dbReference type="GO" id="GO:0008168">
    <property type="term" value="F:methyltransferase activity"/>
    <property type="evidence" value="ECO:0007669"/>
    <property type="project" value="UniProtKB-KW"/>
</dbReference>
<gene>
    <name evidence="4" type="ORF">D3273_09955</name>
</gene>
<dbReference type="InterPro" id="IPR029063">
    <property type="entry name" value="SAM-dependent_MTases_sf"/>
</dbReference>
<dbReference type="GO" id="GO:0032259">
    <property type="term" value="P:methylation"/>
    <property type="evidence" value="ECO:0007669"/>
    <property type="project" value="UniProtKB-KW"/>
</dbReference>
<sequence length="256" mass="25663">MRASARNCGVCEPDRLLGGRLSLFQPPAGHRAGTDAVLLAAASALAAGDSFVDVGAGVGTAGLAVALRCPGASGLLLEADSAAAELARRNAALNGVGDRVAVVEADLFARALHRPAALRPEAASLVLTNPPFFDAGAVRPSPNPARAAAHVAGPRGHGDWLAAAAALLAPKGRLVMIHRPDALPALLAACEGRLGGVAIRPVLPRDGADAVRILLAGVKGSRAPLRFAAPLVLHGPDGAFTAEAEAIHRGDALVAV</sequence>
<dbReference type="InterPro" id="IPR050210">
    <property type="entry name" value="tRNA_Adenine-N(6)_MTase"/>
</dbReference>
<dbReference type="OrthoDB" id="5489421at2"/>
<dbReference type="EMBL" id="QYBB01000009">
    <property type="protein sequence ID" value="RYC32049.1"/>
    <property type="molecule type" value="Genomic_DNA"/>
</dbReference>
<accession>A0A4Q2U619</accession>
<dbReference type="InterPro" id="IPR007848">
    <property type="entry name" value="Small_mtfrase_dom"/>
</dbReference>
<dbReference type="AlphaFoldDB" id="A0A4Q2U619"/>
<dbReference type="CDD" id="cd02440">
    <property type="entry name" value="AdoMet_MTases"/>
    <property type="match status" value="1"/>
</dbReference>
<reference evidence="4 5" key="2">
    <citation type="submission" date="2019-02" db="EMBL/GenBank/DDBJ databases">
        <title>'Lichenibacterium ramalinii' gen. nov. sp. nov., 'Lichenibacterium minor' gen. nov. sp. nov.</title>
        <authorList>
            <person name="Pankratov T."/>
        </authorList>
    </citation>
    <scope>NUCLEOTIDE SEQUENCE [LARGE SCALE GENOMIC DNA]</scope>
    <source>
        <strain evidence="4 5">RmlP026</strain>
    </source>
</reference>
<reference evidence="4 5" key="1">
    <citation type="submission" date="2018-12" db="EMBL/GenBank/DDBJ databases">
        <authorList>
            <person name="Grouzdev D.S."/>
            <person name="Krutkina M.S."/>
        </authorList>
    </citation>
    <scope>NUCLEOTIDE SEQUENCE [LARGE SCALE GENOMIC DNA]</scope>
    <source>
        <strain evidence="4 5">RmlP026</strain>
    </source>
</reference>
<dbReference type="PANTHER" id="PTHR47739">
    <property type="entry name" value="TRNA1(VAL) (ADENINE(37)-N6)-METHYLTRANSFERASE"/>
    <property type="match status" value="1"/>
</dbReference>
<keyword evidence="1 4" id="KW-0489">Methyltransferase</keyword>
<keyword evidence="4" id="KW-0808">Transferase</keyword>
<feature type="domain" description="Methyltransferase small" evidence="3">
    <location>
        <begin position="45"/>
        <end position="138"/>
    </location>
</feature>
<proteinExistence type="predicted"/>
<protein>
    <submittedName>
        <fullName evidence="4">Methyltransferase</fullName>
    </submittedName>
</protein>
<evidence type="ECO:0000313" key="5">
    <source>
        <dbReference type="Proteomes" id="UP000290759"/>
    </source>
</evidence>
<dbReference type="Pfam" id="PF05175">
    <property type="entry name" value="MTS"/>
    <property type="match status" value="1"/>
</dbReference>
<dbReference type="Proteomes" id="UP000290759">
    <property type="component" value="Unassembled WGS sequence"/>
</dbReference>
<organism evidence="4 5">
    <name type="scientific">Lichenibacterium minor</name>
    <dbReference type="NCBI Taxonomy" id="2316528"/>
    <lineage>
        <taxon>Bacteria</taxon>
        <taxon>Pseudomonadati</taxon>
        <taxon>Pseudomonadota</taxon>
        <taxon>Alphaproteobacteria</taxon>
        <taxon>Hyphomicrobiales</taxon>
        <taxon>Lichenihabitantaceae</taxon>
        <taxon>Lichenibacterium</taxon>
    </lineage>
</organism>
<name>A0A4Q2U619_9HYPH</name>